<proteinExistence type="predicted"/>
<sequence length="67" mass="7897">MAKTKQPNPVEGGWKEYKELVSTHIMNNDNKCLTHEDCHLDSFYPGKIYRKIVMKRNKDGFLVLDRD</sequence>
<reference evidence="1" key="1">
    <citation type="submission" date="2018-05" db="EMBL/GenBank/DDBJ databases">
        <authorList>
            <person name="Lanie J.A."/>
            <person name="Ng W.-L."/>
            <person name="Kazmierczak K.M."/>
            <person name="Andrzejewski T.M."/>
            <person name="Davidsen T.M."/>
            <person name="Wayne K.J."/>
            <person name="Tettelin H."/>
            <person name="Glass J.I."/>
            <person name="Rusch D."/>
            <person name="Podicherti R."/>
            <person name="Tsui H.-C.T."/>
            <person name="Winkler M.E."/>
        </authorList>
    </citation>
    <scope>NUCLEOTIDE SEQUENCE</scope>
</reference>
<organism evidence="1">
    <name type="scientific">marine metagenome</name>
    <dbReference type="NCBI Taxonomy" id="408172"/>
    <lineage>
        <taxon>unclassified sequences</taxon>
        <taxon>metagenomes</taxon>
        <taxon>ecological metagenomes</taxon>
    </lineage>
</organism>
<gene>
    <name evidence="1" type="ORF">METZ01_LOCUS291567</name>
</gene>
<accession>A0A382LQP3</accession>
<dbReference type="EMBL" id="UINC01088466">
    <property type="protein sequence ID" value="SVC38713.1"/>
    <property type="molecule type" value="Genomic_DNA"/>
</dbReference>
<evidence type="ECO:0000313" key="1">
    <source>
        <dbReference type="EMBL" id="SVC38713.1"/>
    </source>
</evidence>
<protein>
    <submittedName>
        <fullName evidence="1">Uncharacterized protein</fullName>
    </submittedName>
</protein>
<dbReference type="AlphaFoldDB" id="A0A382LQP3"/>
<name>A0A382LQP3_9ZZZZ</name>